<name>A0A915HKB7_ROMCU</name>
<evidence type="ECO:0000313" key="3">
    <source>
        <dbReference type="WBParaSite" id="nRc.2.0.1.t02109-RA"/>
    </source>
</evidence>
<dbReference type="InterPro" id="IPR002049">
    <property type="entry name" value="LE_dom"/>
</dbReference>
<accession>A0A915HKB7</accession>
<dbReference type="Gene3D" id="2.10.25.10">
    <property type="entry name" value="Laminin"/>
    <property type="match status" value="1"/>
</dbReference>
<dbReference type="PROSITE" id="PS01248">
    <property type="entry name" value="EGF_LAM_1"/>
    <property type="match status" value="1"/>
</dbReference>
<dbReference type="AlphaFoldDB" id="A0A915HKB7"/>
<dbReference type="SUPFAM" id="SSF57196">
    <property type="entry name" value="EGF/Laminin"/>
    <property type="match status" value="1"/>
</dbReference>
<dbReference type="WBParaSite" id="nRc.2.0.1.t02109-RA">
    <property type="protein sequence ID" value="nRc.2.0.1.t02109-RA"/>
    <property type="gene ID" value="nRc.2.0.1.g02109"/>
</dbReference>
<organism evidence="2 3">
    <name type="scientific">Romanomermis culicivorax</name>
    <name type="common">Nematode worm</name>
    <dbReference type="NCBI Taxonomy" id="13658"/>
    <lineage>
        <taxon>Eukaryota</taxon>
        <taxon>Metazoa</taxon>
        <taxon>Ecdysozoa</taxon>
        <taxon>Nematoda</taxon>
        <taxon>Enoplea</taxon>
        <taxon>Dorylaimia</taxon>
        <taxon>Mermithida</taxon>
        <taxon>Mermithoidea</taxon>
        <taxon>Mermithidae</taxon>
        <taxon>Romanomermis</taxon>
    </lineage>
</organism>
<protein>
    <submittedName>
        <fullName evidence="3">Laminin EGF-like domain-containing protein</fullName>
    </submittedName>
</protein>
<proteinExistence type="predicted"/>
<dbReference type="Proteomes" id="UP000887565">
    <property type="component" value="Unplaced"/>
</dbReference>
<dbReference type="Pfam" id="PF00053">
    <property type="entry name" value="EGF_laminin"/>
    <property type="match status" value="1"/>
</dbReference>
<evidence type="ECO:0000259" key="1">
    <source>
        <dbReference type="PROSITE" id="PS01248"/>
    </source>
</evidence>
<keyword evidence="2" id="KW-1185">Reference proteome</keyword>
<sequence length="86" mass="10067">MIQILDKYEFRSYRRADGCFLDADNEVVCTGCPEGHTGKHCDECQDGFKKDSENICKKEENTDVENSVQLRKLRKLRKLLRRSLKN</sequence>
<reference evidence="3" key="1">
    <citation type="submission" date="2022-11" db="UniProtKB">
        <authorList>
            <consortium name="WormBaseParasite"/>
        </authorList>
    </citation>
    <scope>IDENTIFICATION</scope>
</reference>
<feature type="domain" description="Laminin EGF-like" evidence="1">
    <location>
        <begin position="29"/>
        <end position="56"/>
    </location>
</feature>
<evidence type="ECO:0000313" key="2">
    <source>
        <dbReference type="Proteomes" id="UP000887565"/>
    </source>
</evidence>